<dbReference type="OMA" id="EYNKICN"/>
<keyword evidence="2" id="KW-1185">Reference proteome</keyword>
<gene>
    <name evidence="1" type="ORF">BBBOND_0103620</name>
</gene>
<organism evidence="1 2">
    <name type="scientific">Babesia bigemina</name>
    <dbReference type="NCBI Taxonomy" id="5866"/>
    <lineage>
        <taxon>Eukaryota</taxon>
        <taxon>Sar</taxon>
        <taxon>Alveolata</taxon>
        <taxon>Apicomplexa</taxon>
        <taxon>Aconoidasida</taxon>
        <taxon>Piroplasmida</taxon>
        <taxon>Babesiidae</taxon>
        <taxon>Babesia</taxon>
    </lineage>
</organism>
<evidence type="ECO:0000313" key="1">
    <source>
        <dbReference type="EMBL" id="CDR94048.1"/>
    </source>
</evidence>
<proteinExistence type="predicted"/>
<dbReference type="AlphaFoldDB" id="A0A061D051"/>
<reference evidence="2" key="1">
    <citation type="journal article" date="2014" name="Nucleic Acids Res.">
        <title>The evolutionary dynamics of variant antigen genes in Babesia reveal a history of genomic innovation underlying host-parasite interaction.</title>
        <authorList>
            <person name="Jackson A.P."/>
            <person name="Otto T.D."/>
            <person name="Darby A."/>
            <person name="Ramaprasad A."/>
            <person name="Xia D."/>
            <person name="Echaide I.E."/>
            <person name="Farber M."/>
            <person name="Gahlot S."/>
            <person name="Gamble J."/>
            <person name="Gupta D."/>
            <person name="Gupta Y."/>
            <person name="Jackson L."/>
            <person name="Malandrin L."/>
            <person name="Malas T.B."/>
            <person name="Moussa E."/>
            <person name="Nair M."/>
            <person name="Reid A.J."/>
            <person name="Sanders M."/>
            <person name="Sharma J."/>
            <person name="Tracey A."/>
            <person name="Quail M.A."/>
            <person name="Weir W."/>
            <person name="Wastling J.M."/>
            <person name="Hall N."/>
            <person name="Willadsen P."/>
            <person name="Lingelbach K."/>
            <person name="Shiels B."/>
            <person name="Tait A."/>
            <person name="Berriman M."/>
            <person name="Allred D.R."/>
            <person name="Pain A."/>
        </authorList>
    </citation>
    <scope>NUCLEOTIDE SEQUENCE [LARGE SCALE GENOMIC DNA]</scope>
    <source>
        <strain evidence="2">Bond</strain>
    </source>
</reference>
<dbReference type="KEGG" id="bbig:BBBOND_0103620"/>
<dbReference type="RefSeq" id="XP_012766234.1">
    <property type="nucleotide sequence ID" value="XM_012910780.1"/>
</dbReference>
<dbReference type="Proteomes" id="UP000033188">
    <property type="component" value="Chromosome 1"/>
</dbReference>
<evidence type="ECO:0000313" key="2">
    <source>
        <dbReference type="Proteomes" id="UP000033188"/>
    </source>
</evidence>
<sequence length="143" mass="16105">MKGIGSFSKRGAAFLPIKWQQMTQQRYLGQAPSGRQLNSIDASWTEAKKLFYKPALGYAEFAKRVEALRMLAFWALVTGLTVDIVLDPPKSQYWAKWNLIKMPSRIMEKFGGQTKTEAPPAPAKLGADLLTDAAREYHRICNL</sequence>
<protein>
    <submittedName>
        <fullName evidence="1">Uncharacterized protein</fullName>
    </submittedName>
</protein>
<dbReference type="GeneID" id="24562589"/>
<dbReference type="EMBL" id="LK391707">
    <property type="protein sequence ID" value="CDR94048.1"/>
    <property type="molecule type" value="Genomic_DNA"/>
</dbReference>
<accession>A0A061D051</accession>
<dbReference type="OrthoDB" id="346528at2759"/>
<dbReference type="VEuPathDB" id="PiroplasmaDB:BBBOND_0103620"/>
<name>A0A061D051_BABBI</name>